<dbReference type="Pfam" id="PF07690">
    <property type="entry name" value="MFS_1"/>
    <property type="match status" value="1"/>
</dbReference>
<reference evidence="7" key="1">
    <citation type="submission" date="2022-04" db="EMBL/GenBank/DDBJ databases">
        <title>Roseomonas acroporae sp. nov., isolated from coral Acropora digitifera.</title>
        <authorList>
            <person name="Sun H."/>
        </authorList>
    </citation>
    <scope>NUCLEOTIDE SEQUENCE</scope>
    <source>
        <strain evidence="7">NAR14</strain>
    </source>
</reference>
<dbReference type="InterPro" id="IPR005829">
    <property type="entry name" value="Sugar_transporter_CS"/>
</dbReference>
<sequence length="457" mass="47479">MAAQRTRMVGDIVDENPMSRFQIGIIVMCGCVAVLDGFDTQCIGFLAPAISESLGHPLSGFAPVFVAGLLGLMAGAAVLGPLADRIGRKWVLTGSTFAFGIMSFLSAYVTSFDMLVVLRFLTGIGLGGALTNVVAITAEYAPKRMQAIFVSLLFTGMPLGAGIGGLVAAALLPVWGWQAVFVAGGVLPVALALVLALRMPESARFLVTRRTGQSDVRALLARIVPDPATLDGIRFVPGTPAPKGMSVRHLFTEGRASGTLLLWTSYFMNLIIIYFIVSWLPAVIRQAGMPLSTGIMAISLFSAGGVIGSLLQGVTMQAVGARRCLAVQFTLSMLLIGSLGMLPPSAVLLQAVALLLGVVVQGAQAGLNALVAGFYPTAIRSTGVGWALAVGRIGSIVGPVLGGVVLSLGWSLQQIFLAGAVPALCAGLAVLVGGLMRNAELQGRPDEMRFEGDPSHY</sequence>
<dbReference type="GO" id="GO:0005886">
    <property type="term" value="C:plasma membrane"/>
    <property type="evidence" value="ECO:0007669"/>
    <property type="project" value="TreeGrafter"/>
</dbReference>
<proteinExistence type="predicted"/>
<dbReference type="RefSeq" id="WP_248669444.1">
    <property type="nucleotide sequence ID" value="NZ_JALPRX010000120.1"/>
</dbReference>
<dbReference type="Proteomes" id="UP001139516">
    <property type="component" value="Unassembled WGS sequence"/>
</dbReference>
<evidence type="ECO:0000256" key="3">
    <source>
        <dbReference type="ARBA" id="ARBA00022989"/>
    </source>
</evidence>
<protein>
    <submittedName>
        <fullName evidence="7">MFS transporter</fullName>
    </submittedName>
</protein>
<organism evidence="7 8">
    <name type="scientific">Roseomonas acroporae</name>
    <dbReference type="NCBI Taxonomy" id="2937791"/>
    <lineage>
        <taxon>Bacteria</taxon>
        <taxon>Pseudomonadati</taxon>
        <taxon>Pseudomonadota</taxon>
        <taxon>Alphaproteobacteria</taxon>
        <taxon>Acetobacterales</taxon>
        <taxon>Roseomonadaceae</taxon>
        <taxon>Roseomonas</taxon>
    </lineage>
</organism>
<evidence type="ECO:0000259" key="6">
    <source>
        <dbReference type="PROSITE" id="PS50850"/>
    </source>
</evidence>
<keyword evidence="4 5" id="KW-0472">Membrane</keyword>
<evidence type="ECO:0000256" key="1">
    <source>
        <dbReference type="ARBA" id="ARBA00004141"/>
    </source>
</evidence>
<comment type="subcellular location">
    <subcellularLocation>
        <location evidence="1">Membrane</location>
        <topology evidence="1">Multi-pass membrane protein</topology>
    </subcellularLocation>
</comment>
<dbReference type="PROSITE" id="PS51257">
    <property type="entry name" value="PROKAR_LIPOPROTEIN"/>
    <property type="match status" value="1"/>
</dbReference>
<dbReference type="SUPFAM" id="SSF103473">
    <property type="entry name" value="MFS general substrate transporter"/>
    <property type="match status" value="1"/>
</dbReference>
<feature type="transmembrane region" description="Helical" evidence="5">
    <location>
        <begin position="415"/>
        <end position="436"/>
    </location>
</feature>
<feature type="transmembrane region" description="Helical" evidence="5">
    <location>
        <begin position="90"/>
        <end position="110"/>
    </location>
</feature>
<dbReference type="AlphaFoldDB" id="A0A9X2BYW2"/>
<comment type="caution">
    <text evidence="7">The sequence shown here is derived from an EMBL/GenBank/DDBJ whole genome shotgun (WGS) entry which is preliminary data.</text>
</comment>
<feature type="transmembrane region" description="Helical" evidence="5">
    <location>
        <begin position="147"/>
        <end position="171"/>
    </location>
</feature>
<feature type="transmembrane region" description="Helical" evidence="5">
    <location>
        <begin position="386"/>
        <end position="409"/>
    </location>
</feature>
<dbReference type="PROSITE" id="PS00216">
    <property type="entry name" value="SUGAR_TRANSPORT_1"/>
    <property type="match status" value="1"/>
</dbReference>
<feature type="transmembrane region" description="Helical" evidence="5">
    <location>
        <begin position="323"/>
        <end position="342"/>
    </location>
</feature>
<dbReference type="PANTHER" id="PTHR23508">
    <property type="entry name" value="CARBOXYLIC ACID TRANSPORTER PROTEIN HOMOLOG"/>
    <property type="match status" value="1"/>
</dbReference>
<feature type="transmembrane region" description="Helical" evidence="5">
    <location>
        <begin position="58"/>
        <end position="83"/>
    </location>
</feature>
<dbReference type="PANTHER" id="PTHR23508:SF10">
    <property type="entry name" value="CARBOXYLIC ACID TRANSPORTER PROTEIN HOMOLOG"/>
    <property type="match status" value="1"/>
</dbReference>
<dbReference type="InterPro" id="IPR020846">
    <property type="entry name" value="MFS_dom"/>
</dbReference>
<feature type="transmembrane region" description="Helical" evidence="5">
    <location>
        <begin position="177"/>
        <end position="197"/>
    </location>
</feature>
<feature type="transmembrane region" description="Helical" evidence="5">
    <location>
        <begin position="260"/>
        <end position="284"/>
    </location>
</feature>
<accession>A0A9X2BYW2</accession>
<feature type="transmembrane region" description="Helical" evidence="5">
    <location>
        <begin position="348"/>
        <end position="374"/>
    </location>
</feature>
<dbReference type="GO" id="GO:0046943">
    <property type="term" value="F:carboxylic acid transmembrane transporter activity"/>
    <property type="evidence" value="ECO:0007669"/>
    <property type="project" value="TreeGrafter"/>
</dbReference>
<dbReference type="Gene3D" id="1.20.1250.20">
    <property type="entry name" value="MFS general substrate transporter like domains"/>
    <property type="match status" value="1"/>
</dbReference>
<evidence type="ECO:0000313" key="8">
    <source>
        <dbReference type="Proteomes" id="UP001139516"/>
    </source>
</evidence>
<dbReference type="PROSITE" id="PS50850">
    <property type="entry name" value="MFS"/>
    <property type="match status" value="1"/>
</dbReference>
<evidence type="ECO:0000256" key="2">
    <source>
        <dbReference type="ARBA" id="ARBA00022692"/>
    </source>
</evidence>
<keyword evidence="8" id="KW-1185">Reference proteome</keyword>
<evidence type="ECO:0000256" key="5">
    <source>
        <dbReference type="SAM" id="Phobius"/>
    </source>
</evidence>
<feature type="transmembrane region" description="Helical" evidence="5">
    <location>
        <begin position="290"/>
        <end position="311"/>
    </location>
</feature>
<name>A0A9X2BYW2_9PROT</name>
<dbReference type="CDD" id="cd17365">
    <property type="entry name" value="MFS_PcaK_like"/>
    <property type="match status" value="1"/>
</dbReference>
<keyword evidence="3 5" id="KW-1133">Transmembrane helix</keyword>
<feature type="transmembrane region" description="Helical" evidence="5">
    <location>
        <begin position="21"/>
        <end position="38"/>
    </location>
</feature>
<gene>
    <name evidence="7" type="ORF">M0638_23780</name>
</gene>
<dbReference type="InterPro" id="IPR036259">
    <property type="entry name" value="MFS_trans_sf"/>
</dbReference>
<dbReference type="InterPro" id="IPR011701">
    <property type="entry name" value="MFS"/>
</dbReference>
<feature type="transmembrane region" description="Helical" evidence="5">
    <location>
        <begin position="116"/>
        <end position="135"/>
    </location>
</feature>
<keyword evidence="2 5" id="KW-0812">Transmembrane</keyword>
<feature type="domain" description="Major facilitator superfamily (MFS) profile" evidence="6">
    <location>
        <begin position="25"/>
        <end position="437"/>
    </location>
</feature>
<dbReference type="EMBL" id="JALPRX010000120">
    <property type="protein sequence ID" value="MCK8787394.1"/>
    <property type="molecule type" value="Genomic_DNA"/>
</dbReference>
<evidence type="ECO:0000256" key="4">
    <source>
        <dbReference type="ARBA" id="ARBA00023136"/>
    </source>
</evidence>
<evidence type="ECO:0000313" key="7">
    <source>
        <dbReference type="EMBL" id="MCK8787394.1"/>
    </source>
</evidence>